<dbReference type="SUPFAM" id="SSF160527">
    <property type="entry name" value="V-type ATPase subunit E-like"/>
    <property type="match status" value="1"/>
</dbReference>
<keyword evidence="1" id="KW-0175">Coiled coil</keyword>
<evidence type="ECO:0000313" key="2">
    <source>
        <dbReference type="EMBL" id="MBF8808413.1"/>
    </source>
</evidence>
<organism evidence="2 3">
    <name type="scientific">Enterococcus lacertideformus</name>
    <dbReference type="NCBI Taxonomy" id="2771493"/>
    <lineage>
        <taxon>Bacteria</taxon>
        <taxon>Bacillati</taxon>
        <taxon>Bacillota</taxon>
        <taxon>Bacilli</taxon>
        <taxon>Lactobacillales</taxon>
        <taxon>Enterococcaceae</taxon>
        <taxon>Enterococcus</taxon>
    </lineage>
</organism>
<evidence type="ECO:0000313" key="3">
    <source>
        <dbReference type="Proteomes" id="UP000637757"/>
    </source>
</evidence>
<evidence type="ECO:0000256" key="1">
    <source>
        <dbReference type="SAM" id="Coils"/>
    </source>
</evidence>
<feature type="coiled-coil region" evidence="1">
    <location>
        <begin position="27"/>
        <end position="54"/>
    </location>
</feature>
<dbReference type="InterPro" id="IPR038495">
    <property type="entry name" value="ATPase_E_C"/>
</dbReference>
<dbReference type="AlphaFoldDB" id="A0A931FC71"/>
<gene>
    <name evidence="2" type="ORF">IC227_09085</name>
</gene>
<proteinExistence type="predicted"/>
<accession>A0A931FC71</accession>
<sequence>MLYEEAKRQEIDQLIEAKKVQLEAEYQKEKTRQLEEIEKTYRQLRNKQKMQVKQQILNTKQEILQRIFAEATRQLENQPKEEQLDLLKNMLQTLSITGKAFLIPGEKTAAFLSPALIKEWNQELPFEIELADHLEKNQAGFVIDNHGIQYNFIFSHLIKEVQETMGAEIAKELFD</sequence>
<comment type="caution">
    <text evidence="2">The sequence shown here is derived from an EMBL/GenBank/DDBJ whole genome shotgun (WGS) entry which is preliminary data.</text>
</comment>
<dbReference type="EMBL" id="JADAKE010000017">
    <property type="protein sequence ID" value="MBF8808413.1"/>
    <property type="molecule type" value="Genomic_DNA"/>
</dbReference>
<keyword evidence="3" id="KW-1185">Reference proteome</keyword>
<name>A0A931FC71_9ENTE</name>
<protein>
    <submittedName>
        <fullName evidence="2">ATPase V</fullName>
    </submittedName>
</protein>
<dbReference type="Gene3D" id="3.30.2320.30">
    <property type="entry name" value="ATP synthase, E subunit, C-terminal"/>
    <property type="match status" value="1"/>
</dbReference>
<reference evidence="2" key="1">
    <citation type="submission" date="2020-09" db="EMBL/GenBank/DDBJ databases">
        <title>Genomic insights into the novelty and pathogenicity of a unique biofilm-forming Enterococcus sp. bacteria (Enterococcus lacertideformus) identified in reptiles.</title>
        <authorList>
            <person name="Agius J.E."/>
            <person name="Phalen D.N."/>
            <person name="Rose K."/>
            <person name="Eden J.-S."/>
        </authorList>
    </citation>
    <scope>NUCLEOTIDE SEQUENCE</scope>
    <source>
        <strain evidence="2">PHRS 0518</strain>
    </source>
</reference>
<dbReference type="Proteomes" id="UP000637757">
    <property type="component" value="Unassembled WGS sequence"/>
</dbReference>